<dbReference type="RefSeq" id="WP_303521833.1">
    <property type="nucleotide sequence ID" value="NZ_JAUOQO010000046.1"/>
</dbReference>
<evidence type="ECO:0000313" key="2">
    <source>
        <dbReference type="EMBL" id="MDO6574974.1"/>
    </source>
</evidence>
<dbReference type="AlphaFoldDB" id="A0AAW7YUW4"/>
<proteinExistence type="predicted"/>
<sequence length="79" mass="9686">DQQSKIYLFSELRNMQDQQIQVHWYQDERLRASVDLAIGGQRWRTNSSKQFDKHSRGHWRVAIFYQQQQLIFEQNFVVE</sequence>
<evidence type="ECO:0000313" key="3">
    <source>
        <dbReference type="Proteomes" id="UP001170310"/>
    </source>
</evidence>
<organism evidence="2 3">
    <name type="scientific">Staphylococcus pasteuri_A</name>
    <dbReference type="NCBI Taxonomy" id="3062664"/>
    <lineage>
        <taxon>Bacteria</taxon>
        <taxon>Bacillati</taxon>
        <taxon>Bacillota</taxon>
        <taxon>Bacilli</taxon>
        <taxon>Bacillales</taxon>
        <taxon>Staphylococcaceae</taxon>
        <taxon>Staphylococcus</taxon>
    </lineage>
</organism>
<evidence type="ECO:0000259" key="1">
    <source>
        <dbReference type="Pfam" id="PF11141"/>
    </source>
</evidence>
<reference evidence="2" key="1">
    <citation type="submission" date="2023-07" db="EMBL/GenBank/DDBJ databases">
        <title>Genome content predicts the carbon catabolic preferences of heterotrophic bacteria.</title>
        <authorList>
            <person name="Gralka M."/>
        </authorList>
    </citation>
    <scope>NUCLEOTIDE SEQUENCE</scope>
    <source>
        <strain evidence="2">E2R20</strain>
    </source>
</reference>
<gene>
    <name evidence="2" type="ORF">Q4528_12705</name>
</gene>
<accession>A0AAW7YUW4</accession>
<dbReference type="EMBL" id="JAUOQO010000046">
    <property type="protein sequence ID" value="MDO6574974.1"/>
    <property type="molecule type" value="Genomic_DNA"/>
</dbReference>
<protein>
    <submittedName>
        <fullName evidence="2">DUF2914 domain-containing protein</fullName>
    </submittedName>
</protein>
<keyword evidence="3" id="KW-1185">Reference proteome</keyword>
<comment type="caution">
    <text evidence="2">The sequence shown here is derived from an EMBL/GenBank/DDBJ whole genome shotgun (WGS) entry which is preliminary data.</text>
</comment>
<dbReference type="Proteomes" id="UP001170310">
    <property type="component" value="Unassembled WGS sequence"/>
</dbReference>
<feature type="non-terminal residue" evidence="2">
    <location>
        <position position="1"/>
    </location>
</feature>
<dbReference type="InterPro" id="IPR022606">
    <property type="entry name" value="DUF2914"/>
</dbReference>
<name>A0AAW7YUW4_9STAP</name>
<feature type="domain" description="DUF2914" evidence="1">
    <location>
        <begin position="17"/>
        <end position="78"/>
    </location>
</feature>
<dbReference type="Pfam" id="PF11141">
    <property type="entry name" value="DUF2914"/>
    <property type="match status" value="1"/>
</dbReference>